<dbReference type="InterPro" id="IPR001977">
    <property type="entry name" value="Depp_CoAkinase"/>
</dbReference>
<dbReference type="RefSeq" id="WP_057662150.1">
    <property type="nucleotide sequence ID" value="NZ_LDJH01000002.1"/>
</dbReference>
<comment type="caution">
    <text evidence="7">The sequence shown here is derived from an EMBL/GenBank/DDBJ whole genome shotgun (WGS) entry which is preliminary data.</text>
</comment>
<keyword evidence="5" id="KW-0808">Transferase</keyword>
<evidence type="ECO:0000256" key="5">
    <source>
        <dbReference type="HAMAP-Rule" id="MF_00376"/>
    </source>
</evidence>
<dbReference type="UniPathway" id="UPA00241">
    <property type="reaction ID" value="UER00356"/>
</dbReference>
<comment type="subcellular location">
    <subcellularLocation>
        <location evidence="5">Cytoplasm</location>
    </subcellularLocation>
</comment>
<dbReference type="EC" id="2.7.1.24" evidence="5 6"/>
<evidence type="ECO:0000256" key="1">
    <source>
        <dbReference type="ARBA" id="ARBA00009018"/>
    </source>
</evidence>
<keyword evidence="8" id="KW-1185">Reference proteome</keyword>
<comment type="pathway">
    <text evidence="5">Cofactor biosynthesis; coenzyme A biosynthesis; CoA from (R)-pantothenate: step 5/5.</text>
</comment>
<dbReference type="Proteomes" id="UP000051254">
    <property type="component" value="Unassembled WGS sequence"/>
</dbReference>
<evidence type="ECO:0000313" key="8">
    <source>
        <dbReference type="Proteomes" id="UP000051254"/>
    </source>
</evidence>
<dbReference type="GO" id="GO:0005524">
    <property type="term" value="F:ATP binding"/>
    <property type="evidence" value="ECO:0007669"/>
    <property type="project" value="UniProtKB-UniRule"/>
</dbReference>
<keyword evidence="3 5" id="KW-0067">ATP-binding</keyword>
<reference evidence="7 8" key="1">
    <citation type="submission" date="2015-05" db="EMBL/GenBank/DDBJ databases">
        <title>Genome sequencing and analysis of members of genus Stenotrophomonas.</title>
        <authorList>
            <person name="Patil P.P."/>
            <person name="Midha S."/>
            <person name="Patil P.B."/>
        </authorList>
    </citation>
    <scope>NUCLEOTIDE SEQUENCE [LARGE SCALE GENOMIC DNA]</scope>
    <source>
        <strain evidence="7 8">DSM 17805</strain>
    </source>
</reference>
<sequence>MSNYIIGLTGGIAAGKTAVSNGFAAHGITVADADLAARDVVAPGQPALAAIAERFGARVIQADGQLDRAALRRIVFADPQARRALEAITHPAIRAAMIQQCQQANSAYAIAAIPLLAEAGRHQYPWIDRVLVIDLPEAVQLQRLMSRDGIDAALAQSMIDAQASRADRLALADDVIDNSGSPVELEAPIAALHARYLALAAEAGATGL</sequence>
<dbReference type="SUPFAM" id="SSF52540">
    <property type="entry name" value="P-loop containing nucleoside triphosphate hydrolases"/>
    <property type="match status" value="1"/>
</dbReference>
<dbReference type="GO" id="GO:0004140">
    <property type="term" value="F:dephospho-CoA kinase activity"/>
    <property type="evidence" value="ECO:0007669"/>
    <property type="project" value="UniProtKB-UniRule"/>
</dbReference>
<evidence type="ECO:0000256" key="2">
    <source>
        <dbReference type="ARBA" id="ARBA00022741"/>
    </source>
</evidence>
<dbReference type="AlphaFoldDB" id="A0A0R0BU96"/>
<dbReference type="EMBL" id="LDJH01000002">
    <property type="protein sequence ID" value="KRG60726.1"/>
    <property type="molecule type" value="Genomic_DNA"/>
</dbReference>
<dbReference type="NCBIfam" id="TIGR00152">
    <property type="entry name" value="dephospho-CoA kinase"/>
    <property type="match status" value="1"/>
</dbReference>
<comment type="catalytic activity">
    <reaction evidence="5">
        <text>3'-dephospho-CoA + ATP = ADP + CoA + H(+)</text>
        <dbReference type="Rhea" id="RHEA:18245"/>
        <dbReference type="ChEBI" id="CHEBI:15378"/>
        <dbReference type="ChEBI" id="CHEBI:30616"/>
        <dbReference type="ChEBI" id="CHEBI:57287"/>
        <dbReference type="ChEBI" id="CHEBI:57328"/>
        <dbReference type="ChEBI" id="CHEBI:456216"/>
        <dbReference type="EC" id="2.7.1.24"/>
    </reaction>
</comment>
<dbReference type="OrthoDB" id="9812943at2"/>
<dbReference type="Pfam" id="PF01121">
    <property type="entry name" value="CoaE"/>
    <property type="match status" value="1"/>
</dbReference>
<dbReference type="STRING" id="266128.ABB25_00520"/>
<keyword evidence="5" id="KW-0963">Cytoplasm</keyword>
<gene>
    <name evidence="5" type="primary">coaE</name>
    <name evidence="7" type="ORF">ABB25_00520</name>
</gene>
<comment type="similarity">
    <text evidence="1 5">Belongs to the CoaE family.</text>
</comment>
<organism evidence="7 8">
    <name type="scientific">Stenotrophomonas koreensis</name>
    <dbReference type="NCBI Taxonomy" id="266128"/>
    <lineage>
        <taxon>Bacteria</taxon>
        <taxon>Pseudomonadati</taxon>
        <taxon>Pseudomonadota</taxon>
        <taxon>Gammaproteobacteria</taxon>
        <taxon>Lysobacterales</taxon>
        <taxon>Lysobacteraceae</taxon>
        <taxon>Stenotrophomonas</taxon>
    </lineage>
</organism>
<keyword evidence="2 5" id="KW-0547">Nucleotide-binding</keyword>
<evidence type="ECO:0000256" key="4">
    <source>
        <dbReference type="ARBA" id="ARBA00022993"/>
    </source>
</evidence>
<dbReference type="GO" id="GO:0015937">
    <property type="term" value="P:coenzyme A biosynthetic process"/>
    <property type="evidence" value="ECO:0007669"/>
    <property type="project" value="UniProtKB-UniRule"/>
</dbReference>
<evidence type="ECO:0000256" key="3">
    <source>
        <dbReference type="ARBA" id="ARBA00022840"/>
    </source>
</evidence>
<dbReference type="GO" id="GO:0005737">
    <property type="term" value="C:cytoplasm"/>
    <property type="evidence" value="ECO:0007669"/>
    <property type="project" value="UniProtKB-SubCell"/>
</dbReference>
<dbReference type="HAMAP" id="MF_00376">
    <property type="entry name" value="Dephospho_CoA_kinase"/>
    <property type="match status" value="1"/>
</dbReference>
<dbReference type="CDD" id="cd02022">
    <property type="entry name" value="DPCK"/>
    <property type="match status" value="1"/>
</dbReference>
<feature type="binding site" evidence="5">
    <location>
        <begin position="13"/>
        <end position="18"/>
    </location>
    <ligand>
        <name>ATP</name>
        <dbReference type="ChEBI" id="CHEBI:30616"/>
    </ligand>
</feature>
<dbReference type="Gene3D" id="3.40.50.300">
    <property type="entry name" value="P-loop containing nucleotide triphosphate hydrolases"/>
    <property type="match status" value="1"/>
</dbReference>
<proteinExistence type="inferred from homology"/>
<dbReference type="PANTHER" id="PTHR10695">
    <property type="entry name" value="DEPHOSPHO-COA KINASE-RELATED"/>
    <property type="match status" value="1"/>
</dbReference>
<keyword evidence="4 5" id="KW-0173">Coenzyme A biosynthesis</keyword>
<accession>A0A0R0BU96</accession>
<dbReference type="PROSITE" id="PS51219">
    <property type="entry name" value="DPCK"/>
    <property type="match status" value="1"/>
</dbReference>
<dbReference type="PANTHER" id="PTHR10695:SF46">
    <property type="entry name" value="BIFUNCTIONAL COENZYME A SYNTHASE-RELATED"/>
    <property type="match status" value="1"/>
</dbReference>
<keyword evidence="5 7" id="KW-0418">Kinase</keyword>
<name>A0A0R0BU96_9GAMM</name>
<evidence type="ECO:0000313" key="7">
    <source>
        <dbReference type="EMBL" id="KRG60726.1"/>
    </source>
</evidence>
<evidence type="ECO:0000256" key="6">
    <source>
        <dbReference type="NCBIfam" id="TIGR00152"/>
    </source>
</evidence>
<protein>
    <recommendedName>
        <fullName evidence="5 6">Dephospho-CoA kinase</fullName>
        <ecNumber evidence="5 6">2.7.1.24</ecNumber>
    </recommendedName>
    <alternativeName>
        <fullName evidence="5">Dephosphocoenzyme A kinase</fullName>
    </alternativeName>
</protein>
<dbReference type="InterPro" id="IPR027417">
    <property type="entry name" value="P-loop_NTPase"/>
</dbReference>
<comment type="function">
    <text evidence="5">Catalyzes the phosphorylation of the 3'-hydroxyl group of dephosphocoenzyme A to form coenzyme A.</text>
</comment>
<dbReference type="PATRIC" id="fig|266128.3.peg.1167"/>